<sequence length="227" mass="25277">MDSILSLPDGSNYIEEDEICGFPLPRPALSRCPVALTDPHIEMDLDDKRREEGRDVGTKLVSQAMMRSIAVPVHRHLLAPASNWFIEPGHPRVVIRCVTLLCPSRLHKERSDTMMTRRVTVDGREAEETRRRNAELEKAVAEAAAREERLRRELEAALARLAVAEEAEERLCVQLGELEAEAVTQAMEYQEHVRALSERLSFADGVLRRSSGASTSSAAVAGVSIRN</sequence>
<comment type="caution">
    <text evidence="2">The sequence shown here is derived from an EMBL/GenBank/DDBJ whole genome shotgun (WGS) entry which is preliminary data.</text>
</comment>
<dbReference type="Pfam" id="PF24980">
    <property type="entry name" value="LSU"/>
    <property type="match status" value="1"/>
</dbReference>
<dbReference type="AlphaFoldDB" id="A0A835EAX4"/>
<reference evidence="2" key="1">
    <citation type="submission" date="2020-07" db="EMBL/GenBank/DDBJ databases">
        <title>Genome sequence and genetic diversity analysis of an under-domesticated orphan crop, white fonio (Digitaria exilis).</title>
        <authorList>
            <person name="Bennetzen J.L."/>
            <person name="Chen S."/>
            <person name="Ma X."/>
            <person name="Wang X."/>
            <person name="Yssel A.E.J."/>
            <person name="Chaluvadi S.R."/>
            <person name="Johnson M."/>
            <person name="Gangashetty P."/>
            <person name="Hamidou F."/>
            <person name="Sanogo M.D."/>
            <person name="Zwaenepoel A."/>
            <person name="Wallace J."/>
            <person name="Van De Peer Y."/>
            <person name="Van Deynze A."/>
        </authorList>
    </citation>
    <scope>NUCLEOTIDE SEQUENCE</scope>
    <source>
        <tissue evidence="2">Leaves</tissue>
    </source>
</reference>
<keyword evidence="3" id="KW-1185">Reference proteome</keyword>
<dbReference type="OrthoDB" id="1888446at2759"/>
<evidence type="ECO:0000256" key="1">
    <source>
        <dbReference type="SAM" id="Coils"/>
    </source>
</evidence>
<dbReference type="GO" id="GO:0098869">
    <property type="term" value="P:cellular oxidant detoxification"/>
    <property type="evidence" value="ECO:0007669"/>
    <property type="project" value="InterPro"/>
</dbReference>
<dbReference type="InterPro" id="IPR039282">
    <property type="entry name" value="LSU"/>
</dbReference>
<dbReference type="EMBL" id="JACEFO010002223">
    <property type="protein sequence ID" value="KAF8672156.1"/>
    <property type="molecule type" value="Genomic_DNA"/>
</dbReference>
<feature type="coiled-coil region" evidence="1">
    <location>
        <begin position="124"/>
        <end position="181"/>
    </location>
</feature>
<name>A0A835EAX4_9POAL</name>
<evidence type="ECO:0000313" key="3">
    <source>
        <dbReference type="Proteomes" id="UP000636709"/>
    </source>
</evidence>
<protein>
    <submittedName>
        <fullName evidence="2">Uncharacterized protein</fullName>
    </submittedName>
</protein>
<dbReference type="Proteomes" id="UP000636709">
    <property type="component" value="Unassembled WGS sequence"/>
</dbReference>
<evidence type="ECO:0000313" key="2">
    <source>
        <dbReference type="EMBL" id="KAF8672156.1"/>
    </source>
</evidence>
<accession>A0A835EAX4</accession>
<gene>
    <name evidence="2" type="ORF">HU200_049723</name>
</gene>
<organism evidence="2 3">
    <name type="scientific">Digitaria exilis</name>
    <dbReference type="NCBI Taxonomy" id="1010633"/>
    <lineage>
        <taxon>Eukaryota</taxon>
        <taxon>Viridiplantae</taxon>
        <taxon>Streptophyta</taxon>
        <taxon>Embryophyta</taxon>
        <taxon>Tracheophyta</taxon>
        <taxon>Spermatophyta</taxon>
        <taxon>Magnoliopsida</taxon>
        <taxon>Liliopsida</taxon>
        <taxon>Poales</taxon>
        <taxon>Poaceae</taxon>
        <taxon>PACMAD clade</taxon>
        <taxon>Panicoideae</taxon>
        <taxon>Panicodae</taxon>
        <taxon>Paniceae</taxon>
        <taxon>Anthephorinae</taxon>
        <taxon>Digitaria</taxon>
    </lineage>
</organism>
<dbReference type="PANTHER" id="PTHR34283">
    <property type="entry name" value="PROTEIN RESPONSE TO LOW SULFUR 1"/>
    <property type="match status" value="1"/>
</dbReference>
<proteinExistence type="predicted"/>
<keyword evidence="1" id="KW-0175">Coiled coil</keyword>
<dbReference type="PANTHER" id="PTHR34283:SF9">
    <property type="entry name" value="OS10G0509401 PROTEIN"/>
    <property type="match status" value="1"/>
</dbReference>